<feature type="domain" description="Reverse transcriptase" evidence="2">
    <location>
        <begin position="28"/>
        <end position="166"/>
    </location>
</feature>
<dbReference type="InterPro" id="IPR043502">
    <property type="entry name" value="DNA/RNA_pol_sf"/>
</dbReference>
<name>A0A8T3C615_DENNO</name>
<protein>
    <recommendedName>
        <fullName evidence="2">Reverse transcriptase domain-containing protein</fullName>
    </recommendedName>
</protein>
<dbReference type="Proteomes" id="UP000829196">
    <property type="component" value="Unassembled WGS sequence"/>
</dbReference>
<dbReference type="OrthoDB" id="685803at2759"/>
<proteinExistence type="predicted"/>
<dbReference type="InterPro" id="IPR052343">
    <property type="entry name" value="Retrotransposon-Effector_Assoc"/>
</dbReference>
<accession>A0A8T3C615</accession>
<keyword evidence="1" id="KW-1133">Transmembrane helix</keyword>
<organism evidence="3 4">
    <name type="scientific">Dendrobium nobile</name>
    <name type="common">Orchid</name>
    <dbReference type="NCBI Taxonomy" id="94219"/>
    <lineage>
        <taxon>Eukaryota</taxon>
        <taxon>Viridiplantae</taxon>
        <taxon>Streptophyta</taxon>
        <taxon>Embryophyta</taxon>
        <taxon>Tracheophyta</taxon>
        <taxon>Spermatophyta</taxon>
        <taxon>Magnoliopsida</taxon>
        <taxon>Liliopsida</taxon>
        <taxon>Asparagales</taxon>
        <taxon>Orchidaceae</taxon>
        <taxon>Epidendroideae</taxon>
        <taxon>Malaxideae</taxon>
        <taxon>Dendrobiinae</taxon>
        <taxon>Dendrobium</taxon>
    </lineage>
</organism>
<dbReference type="AlphaFoldDB" id="A0A8T3C615"/>
<dbReference type="InterPro" id="IPR000477">
    <property type="entry name" value="RT_dom"/>
</dbReference>
<keyword evidence="4" id="KW-1185">Reference proteome</keyword>
<dbReference type="PANTHER" id="PTHR46890">
    <property type="entry name" value="NON-LTR RETROLELEMENT REVERSE TRANSCRIPTASE-LIKE PROTEIN-RELATED"/>
    <property type="match status" value="1"/>
</dbReference>
<evidence type="ECO:0000313" key="3">
    <source>
        <dbReference type="EMBL" id="KAI0529270.1"/>
    </source>
</evidence>
<dbReference type="SUPFAM" id="SSF56672">
    <property type="entry name" value="DNA/RNA polymerases"/>
    <property type="match status" value="1"/>
</dbReference>
<comment type="caution">
    <text evidence="3">The sequence shown here is derived from an EMBL/GenBank/DDBJ whole genome shotgun (WGS) entry which is preliminary data.</text>
</comment>
<feature type="transmembrane region" description="Helical" evidence="1">
    <location>
        <begin position="6"/>
        <end position="28"/>
    </location>
</feature>
<keyword evidence="1" id="KW-0812">Transmembrane</keyword>
<dbReference type="Pfam" id="PF00078">
    <property type="entry name" value="RVT_1"/>
    <property type="match status" value="1"/>
</dbReference>
<sequence length="167" mass="19405">MISFLLFLISLMVTLYLNFLLLLLLCRIPKNNAITFRIDFRPISLCTFYYKLISKILMIRITILLHKLISPLQIGFVKGRAINDNILLPQEFCHDLDVKVRGCNMIVKHDVAKAYDNIDWNFLYDIIKLFGLINFINSIKVCIENPCYCIIVNNKTTGFFKASHGLR</sequence>
<evidence type="ECO:0000313" key="4">
    <source>
        <dbReference type="Proteomes" id="UP000829196"/>
    </source>
</evidence>
<dbReference type="EMBL" id="JAGYWB010000002">
    <property type="protein sequence ID" value="KAI0529270.1"/>
    <property type="molecule type" value="Genomic_DNA"/>
</dbReference>
<evidence type="ECO:0000256" key="1">
    <source>
        <dbReference type="SAM" id="Phobius"/>
    </source>
</evidence>
<gene>
    <name evidence="3" type="ORF">KFK09_001817</name>
</gene>
<keyword evidence="1" id="KW-0472">Membrane</keyword>
<reference evidence="3" key="1">
    <citation type="journal article" date="2022" name="Front. Genet.">
        <title>Chromosome-Scale Assembly of the Dendrobium nobile Genome Provides Insights Into the Molecular Mechanism of the Biosynthesis of the Medicinal Active Ingredient of Dendrobium.</title>
        <authorList>
            <person name="Xu Q."/>
            <person name="Niu S.-C."/>
            <person name="Li K.-L."/>
            <person name="Zheng P.-J."/>
            <person name="Zhang X.-J."/>
            <person name="Jia Y."/>
            <person name="Liu Y."/>
            <person name="Niu Y.-X."/>
            <person name="Yu L.-H."/>
            <person name="Chen D.-F."/>
            <person name="Zhang G.-Q."/>
        </authorList>
    </citation>
    <scope>NUCLEOTIDE SEQUENCE</scope>
    <source>
        <tissue evidence="3">Leaf</tissue>
    </source>
</reference>
<dbReference type="PANTHER" id="PTHR46890:SF48">
    <property type="entry name" value="RNA-DIRECTED DNA POLYMERASE"/>
    <property type="match status" value="1"/>
</dbReference>
<evidence type="ECO:0000259" key="2">
    <source>
        <dbReference type="Pfam" id="PF00078"/>
    </source>
</evidence>
<dbReference type="SMR" id="A0A8T3C615"/>